<evidence type="ECO:0000313" key="7">
    <source>
        <dbReference type="EMBL" id="SLK13454.1"/>
    </source>
</evidence>
<keyword evidence="8" id="KW-1185">Reference proteome</keyword>
<feature type="transmembrane region" description="Helical" evidence="6">
    <location>
        <begin position="165"/>
        <end position="187"/>
    </location>
</feature>
<feature type="transmembrane region" description="Helical" evidence="6">
    <location>
        <begin position="288"/>
        <end position="310"/>
    </location>
</feature>
<feature type="transmembrane region" description="Helical" evidence="6">
    <location>
        <begin position="79"/>
        <end position="105"/>
    </location>
</feature>
<name>A0A1U6IZJ9_9CLOT</name>
<dbReference type="EMBL" id="LT799839">
    <property type="protein sequence ID" value="SLK13454.1"/>
    <property type="molecule type" value="Genomic_DNA"/>
</dbReference>
<dbReference type="GeneID" id="66300851"/>
<evidence type="ECO:0000256" key="5">
    <source>
        <dbReference type="ARBA" id="ARBA00023136"/>
    </source>
</evidence>
<reference evidence="8" key="1">
    <citation type="submission" date="2017-03" db="EMBL/GenBank/DDBJ databases">
        <authorList>
            <person name="Falquet L."/>
            <person name="Falquet L."/>
        </authorList>
    </citation>
    <scope>NUCLEOTIDE SEQUENCE [LARGE SCALE GENOMIC DNA]</scope>
</reference>
<feature type="transmembrane region" description="Helical" evidence="6">
    <location>
        <begin position="41"/>
        <end position="58"/>
    </location>
</feature>
<feature type="transmembrane region" description="Helical" evidence="6">
    <location>
        <begin position="437"/>
        <end position="460"/>
    </location>
</feature>
<dbReference type="PANTHER" id="PTHR30250:SF11">
    <property type="entry name" value="O-ANTIGEN TRANSPORTER-RELATED"/>
    <property type="match status" value="1"/>
</dbReference>
<feature type="transmembrane region" description="Helical" evidence="6">
    <location>
        <begin position="247"/>
        <end position="267"/>
    </location>
</feature>
<dbReference type="InterPro" id="IPR050833">
    <property type="entry name" value="Poly_Biosynth_Transport"/>
</dbReference>
<feature type="transmembrane region" description="Helical" evidence="6">
    <location>
        <begin position="352"/>
        <end position="371"/>
    </location>
</feature>
<evidence type="ECO:0000256" key="4">
    <source>
        <dbReference type="ARBA" id="ARBA00022989"/>
    </source>
</evidence>
<evidence type="ECO:0000256" key="6">
    <source>
        <dbReference type="SAM" id="Phobius"/>
    </source>
</evidence>
<keyword evidence="3 6" id="KW-0812">Transmembrane</keyword>
<evidence type="ECO:0000256" key="2">
    <source>
        <dbReference type="ARBA" id="ARBA00022475"/>
    </source>
</evidence>
<dbReference type="STRING" id="1351755.CCH01_04850"/>
<keyword evidence="4 6" id="KW-1133">Transmembrane helix</keyword>
<sequence length="479" mass="54632">MSIKKNLIYNVTYQMLILILPLITTPYISRVIGVDGVGVQSYTYSIVNYFVLFAMLGINNHGNRSVAMVRDNKENLSRVFLSIYSVQVIISLIMIIFYSIYVYFIVDKYKIIFLIQLIYIISALFDINWFFFGIEEFKLTVIRNTIIKLLSVLSIFIFVKDKNDLYIYSLILALGVLIGQLILWKFIGRYIKLIKIDINNILEQIKPILILFIPIVAISIYKIMDKIMIGSMNTITQVGFYENSEKIINIPIGIIVALGTVMLPKISNLEAKGKKNQSKKYISISMDFVMFMAFGSMFGLIGVSPVLIPIFLGKEFIQCIDIVSILSVTILFIAWANVIRMQFLIPKKKDKIYIVSTILGAIVNLVINLLLIRKYGAIGATIGTVLAEATVAIYQTIKVKEELDINTYIKRNMFFVIPGIFMCLIIRYIGLVLNKTILTGIIQIIVGGSIYCLIGIIYMIRNKNEVVNQILKRYNFMKK</sequence>
<dbReference type="OrthoDB" id="9815702at2"/>
<accession>A0A1U6IZJ9</accession>
<dbReference type="InterPro" id="IPR002797">
    <property type="entry name" value="Polysacc_synth"/>
</dbReference>
<evidence type="ECO:0000313" key="8">
    <source>
        <dbReference type="Proteomes" id="UP000190476"/>
    </source>
</evidence>
<gene>
    <name evidence="7" type="ORF">CCH01_04850</name>
</gene>
<dbReference type="Proteomes" id="UP000190476">
    <property type="component" value="Chromosome I"/>
</dbReference>
<keyword evidence="2" id="KW-1003">Cell membrane</keyword>
<dbReference type="GO" id="GO:0005886">
    <property type="term" value="C:plasma membrane"/>
    <property type="evidence" value="ECO:0007669"/>
    <property type="project" value="UniProtKB-SubCell"/>
</dbReference>
<feature type="transmembrane region" description="Helical" evidence="6">
    <location>
        <begin position="111"/>
        <end position="134"/>
    </location>
</feature>
<feature type="transmembrane region" description="Helical" evidence="6">
    <location>
        <begin position="322"/>
        <end position="340"/>
    </location>
</feature>
<dbReference type="RefSeq" id="WP_079481108.1">
    <property type="nucleotide sequence ID" value="NZ_CBML010000006.1"/>
</dbReference>
<organism evidence="7 8">
    <name type="scientific">Clostridium chauvoei JF4335</name>
    <dbReference type="NCBI Taxonomy" id="1351755"/>
    <lineage>
        <taxon>Bacteria</taxon>
        <taxon>Bacillati</taxon>
        <taxon>Bacillota</taxon>
        <taxon>Clostridia</taxon>
        <taxon>Eubacteriales</taxon>
        <taxon>Clostridiaceae</taxon>
        <taxon>Clostridium</taxon>
    </lineage>
</organism>
<feature type="transmembrane region" description="Helical" evidence="6">
    <location>
        <begin position="414"/>
        <end position="431"/>
    </location>
</feature>
<proteinExistence type="predicted"/>
<evidence type="ECO:0000256" key="3">
    <source>
        <dbReference type="ARBA" id="ARBA00022692"/>
    </source>
</evidence>
<dbReference type="PANTHER" id="PTHR30250">
    <property type="entry name" value="PST FAMILY PREDICTED COLANIC ACID TRANSPORTER"/>
    <property type="match status" value="1"/>
</dbReference>
<dbReference type="AlphaFoldDB" id="A0A1U6IZJ9"/>
<dbReference type="CDD" id="cd13128">
    <property type="entry name" value="MATE_Wzx_like"/>
    <property type="match status" value="1"/>
</dbReference>
<keyword evidence="5 6" id="KW-0472">Membrane</keyword>
<feature type="transmembrane region" description="Helical" evidence="6">
    <location>
        <begin position="377"/>
        <end position="394"/>
    </location>
</feature>
<comment type="subcellular location">
    <subcellularLocation>
        <location evidence="1">Cell membrane</location>
        <topology evidence="1">Multi-pass membrane protein</topology>
    </subcellularLocation>
</comment>
<evidence type="ECO:0000256" key="1">
    <source>
        <dbReference type="ARBA" id="ARBA00004651"/>
    </source>
</evidence>
<dbReference type="Pfam" id="PF01943">
    <property type="entry name" value="Polysacc_synt"/>
    <property type="match status" value="1"/>
</dbReference>
<feature type="transmembrane region" description="Helical" evidence="6">
    <location>
        <begin position="208"/>
        <end position="224"/>
    </location>
</feature>
<protein>
    <submittedName>
        <fullName evidence="7">Putative Polysaccharide biosynthesis protein</fullName>
    </submittedName>
</protein>
<feature type="transmembrane region" description="Helical" evidence="6">
    <location>
        <begin position="141"/>
        <end position="159"/>
    </location>
</feature>
<feature type="transmembrane region" description="Helical" evidence="6">
    <location>
        <begin position="7"/>
        <end position="29"/>
    </location>
</feature>